<reference evidence="3" key="2">
    <citation type="submission" date="2014-09" db="EMBL/GenBank/DDBJ databases">
        <title>Criblamydia sequanensis harbors a mega-plasmid encoding arsenite resistance.</title>
        <authorList>
            <person name="Bertelli C."/>
            <person name="Goesmann A."/>
            <person name="Greub G."/>
        </authorList>
    </citation>
    <scope>NUCLEOTIDE SEQUENCE [LARGE SCALE GENOMIC DNA]</scope>
    <source>
        <strain evidence="3">CRIB-18</strain>
    </source>
</reference>
<dbReference type="InterPro" id="IPR036013">
    <property type="entry name" value="Band_7/SPFH_dom_sf"/>
</dbReference>
<evidence type="ECO:0000313" key="3">
    <source>
        <dbReference type="EMBL" id="CDR35192.1"/>
    </source>
</evidence>
<dbReference type="PANTHER" id="PTHR43446:SF1">
    <property type="entry name" value="BAND 7 DOMAIN-CONTAINING PROTEIN"/>
    <property type="match status" value="1"/>
</dbReference>
<sequence length="286" mass="32613">MNIQESPNGGAQVSVQEKTVTLMKSRKNQELRGPWESISNLTKCLFLFCNPCLNYREVVDRNHEYIVIRGGIPTKIIREQGVQAGYGEVKKIDNRIYTIIIPQLVNDKLGMPFRVEVSLRYHITNSLQATYQSRDYHSYVKKSSKEAIFAVLTRTGRDKWTSMDVELRLKGALQQEIEKVGLSVYRIFVQKAVYDTKLQSQLRVKQAADSYILAQKAICEGASRNLKELLEAFSHQGIELSDTEIKLLIIKMIQQNALKPNSIDFYEVDSNPVIDPLIPGTLTMNK</sequence>
<dbReference type="OrthoDB" id="9813479at2"/>
<dbReference type="RefSeq" id="WP_041018742.1">
    <property type="nucleotide sequence ID" value="NZ_CCEJ010000014.1"/>
</dbReference>
<dbReference type="SUPFAM" id="SSF117892">
    <property type="entry name" value="Band 7/SPFH domain"/>
    <property type="match status" value="1"/>
</dbReference>
<dbReference type="PANTHER" id="PTHR43446">
    <property type="entry name" value="MEMBRANE PROTEIN-RELATED"/>
    <property type="match status" value="1"/>
</dbReference>
<reference evidence="3" key="1">
    <citation type="submission" date="2013-12" db="EMBL/GenBank/DDBJ databases">
        <authorList>
            <person name="Linke B."/>
        </authorList>
    </citation>
    <scope>NUCLEOTIDE SEQUENCE [LARGE SCALE GENOMIC DNA]</scope>
    <source>
        <strain evidence="3">CRIB-18</strain>
    </source>
</reference>
<comment type="caution">
    <text evidence="3">The sequence shown here is derived from an EMBL/GenBank/DDBJ whole genome shotgun (WGS) entry which is preliminary data.</text>
</comment>
<dbReference type="Pfam" id="PF01145">
    <property type="entry name" value="Band_7"/>
    <property type="match status" value="1"/>
</dbReference>
<dbReference type="GO" id="GO:0016020">
    <property type="term" value="C:membrane"/>
    <property type="evidence" value="ECO:0007669"/>
    <property type="project" value="UniProtKB-SubCell"/>
</dbReference>
<dbReference type="AlphaFoldDB" id="A0A090D0W4"/>
<feature type="domain" description="Band 7" evidence="2">
    <location>
        <begin position="58"/>
        <end position="209"/>
    </location>
</feature>
<evidence type="ECO:0000313" key="4">
    <source>
        <dbReference type="Proteomes" id="UP000031552"/>
    </source>
</evidence>
<proteinExistence type="predicted"/>
<evidence type="ECO:0000256" key="1">
    <source>
        <dbReference type="ARBA" id="ARBA00004167"/>
    </source>
</evidence>
<accession>A0A090D0W4</accession>
<dbReference type="EMBL" id="CCEJ010000014">
    <property type="protein sequence ID" value="CDR35192.1"/>
    <property type="molecule type" value="Genomic_DNA"/>
</dbReference>
<dbReference type="Gene3D" id="3.30.479.30">
    <property type="entry name" value="Band 7 domain"/>
    <property type="match status" value="1"/>
</dbReference>
<dbReference type="STRING" id="1437425.CSEC_2386"/>
<dbReference type="Proteomes" id="UP000031552">
    <property type="component" value="Unassembled WGS sequence"/>
</dbReference>
<gene>
    <name evidence="3" type="ORF">CSEC_2386</name>
</gene>
<organism evidence="3 4">
    <name type="scientific">Candidatus Criblamydia sequanensis CRIB-18</name>
    <dbReference type="NCBI Taxonomy" id="1437425"/>
    <lineage>
        <taxon>Bacteria</taxon>
        <taxon>Pseudomonadati</taxon>
        <taxon>Chlamydiota</taxon>
        <taxon>Chlamydiia</taxon>
        <taxon>Parachlamydiales</taxon>
        <taxon>Candidatus Criblamydiaceae</taxon>
        <taxon>Candidatus Criblamydia</taxon>
    </lineage>
</organism>
<comment type="subcellular location">
    <subcellularLocation>
        <location evidence="1">Membrane</location>
        <topology evidence="1">Single-pass membrane protein</topology>
    </subcellularLocation>
</comment>
<protein>
    <recommendedName>
        <fullName evidence="2">Band 7 domain-containing protein</fullName>
    </recommendedName>
</protein>
<dbReference type="InterPro" id="IPR001107">
    <property type="entry name" value="Band_7"/>
</dbReference>
<evidence type="ECO:0000259" key="2">
    <source>
        <dbReference type="Pfam" id="PF01145"/>
    </source>
</evidence>
<name>A0A090D0W4_9BACT</name>
<keyword evidence="4" id="KW-1185">Reference proteome</keyword>